<evidence type="ECO:0000313" key="1">
    <source>
        <dbReference type="EMBL" id="KAI5665294.1"/>
    </source>
</evidence>
<organism evidence="1 2">
    <name type="scientific">Catharanthus roseus</name>
    <name type="common">Madagascar periwinkle</name>
    <name type="synonym">Vinca rosea</name>
    <dbReference type="NCBI Taxonomy" id="4058"/>
    <lineage>
        <taxon>Eukaryota</taxon>
        <taxon>Viridiplantae</taxon>
        <taxon>Streptophyta</taxon>
        <taxon>Embryophyta</taxon>
        <taxon>Tracheophyta</taxon>
        <taxon>Spermatophyta</taxon>
        <taxon>Magnoliopsida</taxon>
        <taxon>eudicotyledons</taxon>
        <taxon>Gunneridae</taxon>
        <taxon>Pentapetalae</taxon>
        <taxon>asterids</taxon>
        <taxon>lamiids</taxon>
        <taxon>Gentianales</taxon>
        <taxon>Apocynaceae</taxon>
        <taxon>Rauvolfioideae</taxon>
        <taxon>Vinceae</taxon>
        <taxon>Catharanthinae</taxon>
        <taxon>Catharanthus</taxon>
    </lineage>
</organism>
<proteinExistence type="predicted"/>
<accession>A0ACC0AYT2</accession>
<comment type="caution">
    <text evidence="1">The sequence shown here is derived from an EMBL/GenBank/DDBJ whole genome shotgun (WGS) entry which is preliminary data.</text>
</comment>
<protein>
    <submittedName>
        <fullName evidence="1">Uncharacterized protein</fullName>
    </submittedName>
</protein>
<dbReference type="EMBL" id="CM044705">
    <property type="protein sequence ID" value="KAI5665294.1"/>
    <property type="molecule type" value="Genomic_DNA"/>
</dbReference>
<reference evidence="2" key="1">
    <citation type="journal article" date="2023" name="Nat. Plants">
        <title>Single-cell RNA sequencing provides a high-resolution roadmap for understanding the multicellular compartmentation of specialized metabolism.</title>
        <authorList>
            <person name="Sun S."/>
            <person name="Shen X."/>
            <person name="Li Y."/>
            <person name="Li Y."/>
            <person name="Wang S."/>
            <person name="Li R."/>
            <person name="Zhang H."/>
            <person name="Shen G."/>
            <person name="Guo B."/>
            <person name="Wei J."/>
            <person name="Xu J."/>
            <person name="St-Pierre B."/>
            <person name="Chen S."/>
            <person name="Sun C."/>
        </authorList>
    </citation>
    <scope>NUCLEOTIDE SEQUENCE [LARGE SCALE GENOMIC DNA]</scope>
</reference>
<name>A0ACC0AYT2_CATRO</name>
<sequence>MAKIFPKSKSVRFQEDLETLDTINSDHSILNGQKLDKTCLKKNGTFRPTKNTAKKKKLLRVFSEDYEAAQRKILDPRGSFVNLWNKCFLIACLISLFIDPLFFYLPSIKEEICMEGSFPYEVVLTIIRSVVDAFYIAQIFIKFRTAYVAPSSRVFGRGELVIDPPKIASRYLFKEFWLDFLAALPLPQVLILALIPTLRGSNKISAKNILRCSIILQFLLRMFLIFPLSSQIIKTAGVLVGAAWAGAGYNLLLYMLASHVIGSCWYLLSIERQEQCWRRVCDIQKGSCQYRFFDCHRMYDPDRVDWFISSNISKLCGPNGDFFNFGIYEDALNFKVASSDFLSKFSYCFWWGLKSLSSIGQNLSTSTYLGEIDFAIVIAILGLVLFALLIGNMQTYLQSHTLRLEEWRVRRTDTEQWMHHRQLPHDLKERVRKYDLYNWVTTRGVNEEAILKGLPVDLRRDIKRHLCLDLVRRVPLFDQMDECMLDAICERLKPVLCTAGTRLVREGDPVDEMLFIIRGHLDSYTTDGGRTGFFNSSRLGPGDFCGEELLTWALDPRPSIILPSSTRTVTAITEVEAFALISDDVKFVAAQFRKLHSKQLRHTFRYHSHQWRTWAACFIQAAWFRYKRRKEAAALKAVEEKSDEIPTTPERTDRSRSFPPRTVRFVRNATTLVANSLGGNGSRRDGNQLDFLSSLMHKPVEPDFSVEDR</sequence>
<gene>
    <name evidence="1" type="ORF">M9H77_24617</name>
</gene>
<keyword evidence="2" id="KW-1185">Reference proteome</keyword>
<evidence type="ECO:0000313" key="2">
    <source>
        <dbReference type="Proteomes" id="UP001060085"/>
    </source>
</evidence>
<dbReference type="Proteomes" id="UP001060085">
    <property type="component" value="Linkage Group LG05"/>
</dbReference>